<dbReference type="Pfam" id="PF05958">
    <property type="entry name" value="tRNA_U5-meth_tr"/>
    <property type="match status" value="1"/>
</dbReference>
<dbReference type="PANTHER" id="PTHR11061">
    <property type="entry name" value="RNA M5U METHYLTRANSFERASE"/>
    <property type="match status" value="1"/>
</dbReference>
<dbReference type="PROSITE" id="PS01230">
    <property type="entry name" value="TRMA_1"/>
    <property type="match status" value="1"/>
</dbReference>
<sequence>MEVCKYKKKCGGCDYQGISYEEQLNKKQKYINKLLGKYGRIHNIVGMKNPYNYRHKVNAAFSFTRQGKIIAGTYKEGTHDVVDIPECQIEDLECKKIINDIKLMLKSFKIKTYDEDTGYGLLRHVMVRKSYYNKEIMVVLVLSSPILPSKNNFVKALRKNNPNISTVVINVNDKKTSMVLGERNIVIYGKGFIEDQLCGMTFRISPSSFYQVNPEQTEKIYYKAIEYAKPSMKKKMIDAYCGTGTIGLVMSKKAKEVIGIELNPDAIKDAVTNAKKNNSKNIKFYNEDATDFMLKLASKDERIDVVVMDPPRSGSTSEFIDAAAKLSPGRIVYVSCNPETLERDLSYFAKKNYKVKEMTPYDQFPFTKHIEVVSVLIKED</sequence>
<feature type="binding site" evidence="4">
    <location>
        <position position="240"/>
    </location>
    <ligand>
        <name>S-adenosyl-L-methionine</name>
        <dbReference type="ChEBI" id="CHEBI:59789"/>
    </ligand>
</feature>
<dbReference type="GO" id="GO:0070041">
    <property type="term" value="F:rRNA (uridine-C5-)-methyltransferase activity"/>
    <property type="evidence" value="ECO:0007669"/>
    <property type="project" value="TreeGrafter"/>
</dbReference>
<keyword evidence="7" id="KW-1185">Reference proteome</keyword>
<evidence type="ECO:0000256" key="5">
    <source>
        <dbReference type="PROSITE-ProRule" id="PRU10015"/>
    </source>
</evidence>
<feature type="binding site" evidence="4">
    <location>
        <position position="211"/>
    </location>
    <ligand>
        <name>S-adenosyl-L-methionine</name>
        <dbReference type="ChEBI" id="CHEBI:59789"/>
    </ligand>
</feature>
<dbReference type="Gene3D" id="3.40.50.150">
    <property type="entry name" value="Vaccinia Virus protein VP39"/>
    <property type="match status" value="1"/>
</dbReference>
<organism evidence="6 7">
    <name type="scientific">Lachnobacterium bovis DSM 14045</name>
    <dbReference type="NCBI Taxonomy" id="1122142"/>
    <lineage>
        <taxon>Bacteria</taxon>
        <taxon>Bacillati</taxon>
        <taxon>Bacillota</taxon>
        <taxon>Clostridia</taxon>
        <taxon>Lachnospirales</taxon>
        <taxon>Lachnospiraceae</taxon>
        <taxon>Lachnobacterium</taxon>
    </lineage>
</organism>
<evidence type="ECO:0000256" key="4">
    <source>
        <dbReference type="PROSITE-ProRule" id="PRU01024"/>
    </source>
</evidence>
<feature type="binding site" evidence="4">
    <location>
        <position position="309"/>
    </location>
    <ligand>
        <name>S-adenosyl-L-methionine</name>
        <dbReference type="ChEBI" id="CHEBI:59789"/>
    </ligand>
</feature>
<proteinExistence type="inferred from homology"/>
<dbReference type="InterPro" id="IPR010280">
    <property type="entry name" value="U5_MeTrfase_fam"/>
</dbReference>
<dbReference type="eggNOG" id="COG2265">
    <property type="taxonomic scope" value="Bacteria"/>
</dbReference>
<keyword evidence="1 4" id="KW-0489">Methyltransferase</keyword>
<comment type="similarity">
    <text evidence="4">Belongs to the class I-like SAM-binding methyltransferase superfamily. RNA M5U methyltransferase family.</text>
</comment>
<dbReference type="EMBL" id="FNPG01000008">
    <property type="protein sequence ID" value="SDY10713.1"/>
    <property type="molecule type" value="Genomic_DNA"/>
</dbReference>
<evidence type="ECO:0000256" key="2">
    <source>
        <dbReference type="ARBA" id="ARBA00022679"/>
    </source>
</evidence>
<dbReference type="CDD" id="cd02440">
    <property type="entry name" value="AdoMet_MTases"/>
    <property type="match status" value="1"/>
</dbReference>
<gene>
    <name evidence="6" type="ORF">SAMN02910414_00739</name>
</gene>
<dbReference type="InterPro" id="IPR029063">
    <property type="entry name" value="SAM-dependent_MTases_sf"/>
</dbReference>
<feature type="active site" description="Nucleophile" evidence="4">
    <location>
        <position position="336"/>
    </location>
</feature>
<dbReference type="STRING" id="1122142.SAMN02910414_00739"/>
<accession>A0A1H3H563</accession>
<dbReference type="FunFam" id="2.40.50.1070:FF:000003">
    <property type="entry name" value="23S rRNA (Uracil-5-)-methyltransferase RumA"/>
    <property type="match status" value="1"/>
</dbReference>
<protein>
    <submittedName>
        <fullName evidence="6">23S rRNA (Uracil1939-C5)-methyltransferase</fullName>
    </submittedName>
</protein>
<dbReference type="OrthoDB" id="9804590at2"/>
<dbReference type="AlphaFoldDB" id="A0A1H3H563"/>
<dbReference type="Proteomes" id="UP000183918">
    <property type="component" value="Unassembled WGS sequence"/>
</dbReference>
<feature type="binding site" evidence="4">
    <location>
        <position position="261"/>
    </location>
    <ligand>
        <name>S-adenosyl-L-methionine</name>
        <dbReference type="ChEBI" id="CHEBI:59789"/>
    </ligand>
</feature>
<dbReference type="GO" id="GO:0070475">
    <property type="term" value="P:rRNA base methylation"/>
    <property type="evidence" value="ECO:0007669"/>
    <property type="project" value="TreeGrafter"/>
</dbReference>
<keyword evidence="2 4" id="KW-0808">Transferase</keyword>
<dbReference type="RefSeq" id="WP_074716270.1">
    <property type="nucleotide sequence ID" value="NZ_FNPG01000008.1"/>
</dbReference>
<evidence type="ECO:0000256" key="1">
    <source>
        <dbReference type="ARBA" id="ARBA00022603"/>
    </source>
</evidence>
<dbReference type="NCBIfam" id="TIGR00479">
    <property type="entry name" value="rumA"/>
    <property type="match status" value="1"/>
</dbReference>
<feature type="active site" evidence="5">
    <location>
        <position position="336"/>
    </location>
</feature>
<dbReference type="FunFam" id="3.40.50.150:FF:000009">
    <property type="entry name" value="23S rRNA (Uracil(1939)-C(5))-methyltransferase RlmD"/>
    <property type="match status" value="1"/>
</dbReference>
<dbReference type="SUPFAM" id="SSF53335">
    <property type="entry name" value="S-adenosyl-L-methionine-dependent methyltransferases"/>
    <property type="match status" value="1"/>
</dbReference>
<name>A0A1H3H563_9FIRM</name>
<evidence type="ECO:0000313" key="7">
    <source>
        <dbReference type="Proteomes" id="UP000183918"/>
    </source>
</evidence>
<evidence type="ECO:0000313" key="6">
    <source>
        <dbReference type="EMBL" id="SDY10713.1"/>
    </source>
</evidence>
<keyword evidence="3 4" id="KW-0949">S-adenosyl-L-methionine</keyword>
<evidence type="ECO:0000256" key="3">
    <source>
        <dbReference type="ARBA" id="ARBA00022691"/>
    </source>
</evidence>
<dbReference type="PROSITE" id="PS51687">
    <property type="entry name" value="SAM_MT_RNA_M5U"/>
    <property type="match status" value="1"/>
</dbReference>
<dbReference type="InterPro" id="IPR030390">
    <property type="entry name" value="MeTrfase_TrmA_AS"/>
</dbReference>
<reference evidence="6 7" key="1">
    <citation type="submission" date="2016-10" db="EMBL/GenBank/DDBJ databases">
        <authorList>
            <person name="de Groot N.N."/>
        </authorList>
    </citation>
    <scope>NUCLEOTIDE SEQUENCE [LARGE SCALE GENOMIC DNA]</scope>
    <source>
        <strain evidence="6 7">DSM 14045</strain>
    </source>
</reference>
<dbReference type="Gene3D" id="2.40.50.1070">
    <property type="match status" value="1"/>
</dbReference>
<dbReference type="PANTHER" id="PTHR11061:SF30">
    <property type="entry name" value="TRNA (URACIL(54)-C(5))-METHYLTRANSFERASE"/>
    <property type="match status" value="1"/>
</dbReference>